<reference evidence="1" key="3">
    <citation type="submission" date="2018-07" db="EMBL/GenBank/DDBJ databases">
        <title>WGS assembly of Glycine max.</title>
        <authorList>
            <person name="Schmutz J."/>
            <person name="Cannon S."/>
            <person name="Schlueter J."/>
            <person name="Ma J."/>
            <person name="Mitros T."/>
            <person name="Nelson W."/>
            <person name="Hyten D."/>
            <person name="Song Q."/>
            <person name="Thelen J."/>
            <person name="Cheng J."/>
            <person name="Xu D."/>
            <person name="Hellsten U."/>
            <person name="May G."/>
            <person name="Yu Y."/>
            <person name="Sakurai T."/>
            <person name="Umezawa T."/>
            <person name="Bhattacharyya M."/>
            <person name="Sandhu D."/>
            <person name="Valliyodan B."/>
            <person name="Lindquist E."/>
            <person name="Peto M."/>
            <person name="Grant D."/>
            <person name="Shu S."/>
            <person name="Goodstein D."/>
            <person name="Barry K."/>
            <person name="Futrell-Griggs M."/>
            <person name="Abernathy B."/>
            <person name="Du J."/>
            <person name="Tian Z."/>
            <person name="Zhu L."/>
            <person name="Gill N."/>
            <person name="Joshi T."/>
            <person name="Libault M."/>
            <person name="Sethuraman A."/>
            <person name="Zhang X."/>
            <person name="Shinozaki K."/>
            <person name="Nguyen H."/>
            <person name="Wing R."/>
            <person name="Cregan P."/>
            <person name="Specht J."/>
            <person name="Grimwood J."/>
            <person name="Rokhsar D."/>
            <person name="Stacey G."/>
            <person name="Shoemaker R."/>
            <person name="Jackson S."/>
        </authorList>
    </citation>
    <scope>NUCLEOTIDE SEQUENCE</scope>
    <source>
        <tissue evidence="1">Callus</tissue>
    </source>
</reference>
<dbReference type="InParanoid" id="A0A0R0EUJ8"/>
<organism evidence="1">
    <name type="scientific">Glycine max</name>
    <name type="common">Soybean</name>
    <name type="synonym">Glycine hispida</name>
    <dbReference type="NCBI Taxonomy" id="3847"/>
    <lineage>
        <taxon>Eukaryota</taxon>
        <taxon>Viridiplantae</taxon>
        <taxon>Streptophyta</taxon>
        <taxon>Embryophyta</taxon>
        <taxon>Tracheophyta</taxon>
        <taxon>Spermatophyta</taxon>
        <taxon>Magnoliopsida</taxon>
        <taxon>eudicotyledons</taxon>
        <taxon>Gunneridae</taxon>
        <taxon>Pentapetalae</taxon>
        <taxon>rosids</taxon>
        <taxon>fabids</taxon>
        <taxon>Fabales</taxon>
        <taxon>Fabaceae</taxon>
        <taxon>Papilionoideae</taxon>
        <taxon>50 kb inversion clade</taxon>
        <taxon>NPAAA clade</taxon>
        <taxon>indigoferoid/millettioid clade</taxon>
        <taxon>Phaseoleae</taxon>
        <taxon>Glycine</taxon>
        <taxon>Glycine subgen. Soja</taxon>
    </lineage>
</organism>
<reference evidence="2" key="2">
    <citation type="submission" date="2018-02" db="UniProtKB">
        <authorList>
            <consortium name="EnsemblPlants"/>
        </authorList>
    </citation>
    <scope>IDENTIFICATION</scope>
    <source>
        <strain evidence="2">Williams 82</strain>
    </source>
</reference>
<gene>
    <name evidence="1" type="ORF">GLYMA_18G007800</name>
</gene>
<dbReference type="EMBL" id="CM000851">
    <property type="protein sequence ID" value="KRG97440.1"/>
    <property type="molecule type" value="Genomic_DNA"/>
</dbReference>
<name>A0A0R0EUJ8_SOYBN</name>
<sequence length="69" mass="7882">MENPAFSKRLKPRKDGVQLTYIQPFYKLLRYCLSILTKAALTSHTISLMQILYPCILPNPPSECVILPC</sequence>
<accession>A0A0R0EUJ8</accession>
<evidence type="ECO:0000313" key="2">
    <source>
        <dbReference type="EnsemblPlants" id="KRG97440"/>
    </source>
</evidence>
<proteinExistence type="predicted"/>
<evidence type="ECO:0000313" key="3">
    <source>
        <dbReference type="Proteomes" id="UP000008827"/>
    </source>
</evidence>
<dbReference type="EnsemblPlants" id="KRG97440">
    <property type="protein sequence ID" value="KRG97440"/>
    <property type="gene ID" value="GLYMA_18G007800"/>
</dbReference>
<dbReference type="Proteomes" id="UP000008827">
    <property type="component" value="Chromosome 18"/>
</dbReference>
<keyword evidence="3" id="KW-1185">Reference proteome</keyword>
<dbReference type="AlphaFoldDB" id="A0A0R0EUJ8"/>
<protein>
    <submittedName>
        <fullName evidence="1 2">Uncharacterized protein</fullName>
    </submittedName>
</protein>
<reference evidence="1 2" key="1">
    <citation type="journal article" date="2010" name="Nature">
        <title>Genome sequence of the palaeopolyploid soybean.</title>
        <authorList>
            <person name="Schmutz J."/>
            <person name="Cannon S.B."/>
            <person name="Schlueter J."/>
            <person name="Ma J."/>
            <person name="Mitros T."/>
            <person name="Nelson W."/>
            <person name="Hyten D.L."/>
            <person name="Song Q."/>
            <person name="Thelen J.J."/>
            <person name="Cheng J."/>
            <person name="Xu D."/>
            <person name="Hellsten U."/>
            <person name="May G.D."/>
            <person name="Yu Y."/>
            <person name="Sakurai T."/>
            <person name="Umezawa T."/>
            <person name="Bhattacharyya M.K."/>
            <person name="Sandhu D."/>
            <person name="Valliyodan B."/>
            <person name="Lindquist E."/>
            <person name="Peto M."/>
            <person name="Grant D."/>
            <person name="Shu S."/>
            <person name="Goodstein D."/>
            <person name="Barry K."/>
            <person name="Futrell-Griggs M."/>
            <person name="Abernathy B."/>
            <person name="Du J."/>
            <person name="Tian Z."/>
            <person name="Zhu L."/>
            <person name="Gill N."/>
            <person name="Joshi T."/>
            <person name="Libault M."/>
            <person name="Sethuraman A."/>
            <person name="Zhang X.-C."/>
            <person name="Shinozaki K."/>
            <person name="Nguyen H.T."/>
            <person name="Wing R.A."/>
            <person name="Cregan P."/>
            <person name="Specht J."/>
            <person name="Grimwood J."/>
            <person name="Rokhsar D."/>
            <person name="Stacey G."/>
            <person name="Shoemaker R.C."/>
            <person name="Jackson S.A."/>
        </authorList>
    </citation>
    <scope>NUCLEOTIDE SEQUENCE</scope>
    <source>
        <strain evidence="2">cv. Williams 82</strain>
        <tissue evidence="1">Callus</tissue>
    </source>
</reference>
<dbReference type="Gramene" id="KRG97440">
    <property type="protein sequence ID" value="KRG97440"/>
    <property type="gene ID" value="GLYMA_18G007800"/>
</dbReference>
<evidence type="ECO:0000313" key="1">
    <source>
        <dbReference type="EMBL" id="KRG97440.1"/>
    </source>
</evidence>